<keyword evidence="5" id="KW-1185">Reference proteome</keyword>
<reference evidence="4 5" key="1">
    <citation type="submission" date="2016-10" db="EMBL/GenBank/DDBJ databases">
        <authorList>
            <person name="de Groot N.N."/>
        </authorList>
    </citation>
    <scope>NUCLEOTIDE SEQUENCE [LARGE SCALE GENOMIC DNA]</scope>
    <source>
        <strain evidence="4 5">DSM 1801</strain>
    </source>
</reference>
<sequence>MDTISDKLPLAKMSDGQKQKIKLLCFLASKPKIIILDEFTTALDKGSSLDLYAFLNEYRKNNEVTILNITHNLSDLEHMPGKYYYISDCEMKEVDSKETAIEKYIKGE</sequence>
<dbReference type="Proteomes" id="UP000199800">
    <property type="component" value="Unassembled WGS sequence"/>
</dbReference>
<proteinExistence type="predicted"/>
<dbReference type="AlphaFoldDB" id="A0A1I0AVB7"/>
<organism evidence="4 5">
    <name type="scientific">[Clostridium] polysaccharolyticum</name>
    <dbReference type="NCBI Taxonomy" id="29364"/>
    <lineage>
        <taxon>Bacteria</taxon>
        <taxon>Bacillati</taxon>
        <taxon>Bacillota</taxon>
        <taxon>Clostridia</taxon>
        <taxon>Lachnospirales</taxon>
        <taxon>Lachnospiraceae</taxon>
    </lineage>
</organism>
<protein>
    <submittedName>
        <fullName evidence="4">ABC transporter</fullName>
    </submittedName>
</protein>
<evidence type="ECO:0000256" key="2">
    <source>
        <dbReference type="ARBA" id="ARBA00022840"/>
    </source>
</evidence>
<dbReference type="STRING" id="29364.SAMN04487772_10653"/>
<name>A0A1I0AVB7_9FIRM</name>
<dbReference type="InterPro" id="IPR027417">
    <property type="entry name" value="P-loop_NTPase"/>
</dbReference>
<keyword evidence="1" id="KW-0547">Nucleotide-binding</keyword>
<dbReference type="OrthoDB" id="2233388at2"/>
<dbReference type="Pfam" id="PF00005">
    <property type="entry name" value="ABC_tran"/>
    <property type="match status" value="1"/>
</dbReference>
<dbReference type="SUPFAM" id="SSF52540">
    <property type="entry name" value="P-loop containing nucleoside triphosphate hydrolases"/>
    <property type="match status" value="1"/>
</dbReference>
<evidence type="ECO:0000256" key="1">
    <source>
        <dbReference type="ARBA" id="ARBA00022741"/>
    </source>
</evidence>
<dbReference type="GO" id="GO:0005524">
    <property type="term" value="F:ATP binding"/>
    <property type="evidence" value="ECO:0007669"/>
    <property type="project" value="UniProtKB-KW"/>
</dbReference>
<accession>A0A1I0AVB7</accession>
<evidence type="ECO:0000313" key="4">
    <source>
        <dbReference type="EMBL" id="SES98326.1"/>
    </source>
</evidence>
<dbReference type="GO" id="GO:0016887">
    <property type="term" value="F:ATP hydrolysis activity"/>
    <property type="evidence" value="ECO:0007669"/>
    <property type="project" value="InterPro"/>
</dbReference>
<dbReference type="EMBL" id="FOHN01000006">
    <property type="protein sequence ID" value="SES98326.1"/>
    <property type="molecule type" value="Genomic_DNA"/>
</dbReference>
<evidence type="ECO:0000259" key="3">
    <source>
        <dbReference type="Pfam" id="PF00005"/>
    </source>
</evidence>
<dbReference type="PANTHER" id="PTHR43158">
    <property type="entry name" value="SKFA PEPTIDE EXPORT ATP-BINDING PROTEIN SKFE"/>
    <property type="match status" value="1"/>
</dbReference>
<dbReference type="InterPro" id="IPR003439">
    <property type="entry name" value="ABC_transporter-like_ATP-bd"/>
</dbReference>
<keyword evidence="2" id="KW-0067">ATP-binding</keyword>
<gene>
    <name evidence="4" type="ORF">SAMN04487772_10653</name>
</gene>
<evidence type="ECO:0000313" key="5">
    <source>
        <dbReference type="Proteomes" id="UP000199800"/>
    </source>
</evidence>
<dbReference type="PANTHER" id="PTHR43158:SF2">
    <property type="entry name" value="SKFA PEPTIDE EXPORT ATP-BINDING PROTEIN SKFE"/>
    <property type="match status" value="1"/>
</dbReference>
<feature type="domain" description="ABC transporter" evidence="3">
    <location>
        <begin position="9"/>
        <end position="40"/>
    </location>
</feature>
<dbReference type="Gene3D" id="3.40.50.300">
    <property type="entry name" value="P-loop containing nucleotide triphosphate hydrolases"/>
    <property type="match status" value="1"/>
</dbReference>